<dbReference type="STRING" id="4846.A0A367IJZ1"/>
<name>A0A367IJZ1_RHIST</name>
<evidence type="ECO:0000256" key="1">
    <source>
        <dbReference type="ARBA" id="ARBA00023054"/>
    </source>
</evidence>
<feature type="coiled-coil region" evidence="2">
    <location>
        <begin position="32"/>
        <end position="94"/>
    </location>
</feature>
<sequence>MNMVIKAVIGNGITGDAYILGSNEQLDGRRKLSLLRSQAEAANALCEEYEAKIKQLEQEHTTKDHELLSLQIRTRNLEEQLDKAENELTTTSAK</sequence>
<dbReference type="Pfam" id="PF00261">
    <property type="entry name" value="Tropomyosin"/>
    <property type="match status" value="1"/>
</dbReference>
<evidence type="ECO:0000313" key="3">
    <source>
        <dbReference type="EMBL" id="RCH77989.1"/>
    </source>
</evidence>
<dbReference type="InterPro" id="IPR000533">
    <property type="entry name" value="Tropomyosin"/>
</dbReference>
<comment type="caution">
    <text evidence="3">The sequence shown here is derived from an EMBL/GenBank/DDBJ whole genome shotgun (WGS) entry which is preliminary data.</text>
</comment>
<dbReference type="EMBL" id="PJQM01007573">
    <property type="protein sequence ID" value="RCH77989.1"/>
    <property type="molecule type" value="Genomic_DNA"/>
</dbReference>
<keyword evidence="4" id="KW-1185">Reference proteome</keyword>
<evidence type="ECO:0000256" key="2">
    <source>
        <dbReference type="SAM" id="Coils"/>
    </source>
</evidence>
<evidence type="ECO:0000313" key="4">
    <source>
        <dbReference type="Proteomes" id="UP000253551"/>
    </source>
</evidence>
<gene>
    <name evidence="3" type="ORF">CU098_005212</name>
</gene>
<dbReference type="AlphaFoldDB" id="A0A367IJZ1"/>
<proteinExistence type="predicted"/>
<accession>A0A367IJZ1</accession>
<dbReference type="OrthoDB" id="128924at2759"/>
<organism evidence="3 4">
    <name type="scientific">Rhizopus stolonifer</name>
    <name type="common">Rhizopus nigricans</name>
    <dbReference type="NCBI Taxonomy" id="4846"/>
    <lineage>
        <taxon>Eukaryota</taxon>
        <taxon>Fungi</taxon>
        <taxon>Fungi incertae sedis</taxon>
        <taxon>Mucoromycota</taxon>
        <taxon>Mucoromycotina</taxon>
        <taxon>Mucoromycetes</taxon>
        <taxon>Mucorales</taxon>
        <taxon>Mucorineae</taxon>
        <taxon>Rhizopodaceae</taxon>
        <taxon>Rhizopus</taxon>
    </lineage>
</organism>
<dbReference type="Gene3D" id="1.20.5.340">
    <property type="match status" value="1"/>
</dbReference>
<dbReference type="Proteomes" id="UP000253551">
    <property type="component" value="Unassembled WGS sequence"/>
</dbReference>
<protein>
    <submittedName>
        <fullName evidence="3">Uncharacterized protein</fullName>
    </submittedName>
</protein>
<reference evidence="3 4" key="1">
    <citation type="journal article" date="2018" name="G3 (Bethesda)">
        <title>Phylogenetic and Phylogenomic Definition of Rhizopus Species.</title>
        <authorList>
            <person name="Gryganskyi A.P."/>
            <person name="Golan J."/>
            <person name="Dolatabadi S."/>
            <person name="Mondo S."/>
            <person name="Robb S."/>
            <person name="Idnurm A."/>
            <person name="Muszewska A."/>
            <person name="Steczkiewicz K."/>
            <person name="Masonjones S."/>
            <person name="Liao H.L."/>
            <person name="Gajdeczka M.T."/>
            <person name="Anike F."/>
            <person name="Vuek A."/>
            <person name="Anishchenko I.M."/>
            <person name="Voigt K."/>
            <person name="de Hoog G.S."/>
            <person name="Smith M.E."/>
            <person name="Heitman J."/>
            <person name="Vilgalys R."/>
            <person name="Stajich J.E."/>
        </authorList>
    </citation>
    <scope>NUCLEOTIDE SEQUENCE [LARGE SCALE GENOMIC DNA]</scope>
    <source>
        <strain evidence="3 4">LSU 92-RS-03</strain>
    </source>
</reference>
<dbReference type="SUPFAM" id="SSF57997">
    <property type="entry name" value="Tropomyosin"/>
    <property type="match status" value="1"/>
</dbReference>
<keyword evidence="1 2" id="KW-0175">Coiled coil</keyword>